<proteinExistence type="predicted"/>
<gene>
    <name evidence="2" type="ORF">HJG63_010576</name>
</gene>
<accession>A0A7J8IN90</accession>
<feature type="compositionally biased region" description="Polar residues" evidence="1">
    <location>
        <begin position="63"/>
        <end position="79"/>
    </location>
</feature>
<reference evidence="2 3" key="1">
    <citation type="journal article" date="2020" name="Nature">
        <title>Six reference-quality genomes reveal evolution of bat adaptations.</title>
        <authorList>
            <person name="Jebb D."/>
            <person name="Huang Z."/>
            <person name="Pippel M."/>
            <person name="Hughes G.M."/>
            <person name="Lavrichenko K."/>
            <person name="Devanna P."/>
            <person name="Winkler S."/>
            <person name="Jermiin L.S."/>
            <person name="Skirmuntt E.C."/>
            <person name="Katzourakis A."/>
            <person name="Burkitt-Gray L."/>
            <person name="Ray D.A."/>
            <person name="Sullivan K.A.M."/>
            <person name="Roscito J.G."/>
            <person name="Kirilenko B.M."/>
            <person name="Davalos L.M."/>
            <person name="Corthals A.P."/>
            <person name="Power M.L."/>
            <person name="Jones G."/>
            <person name="Ransome R.D."/>
            <person name="Dechmann D.K.N."/>
            <person name="Locatelli A.G."/>
            <person name="Puechmaille S.J."/>
            <person name="Fedrigo O."/>
            <person name="Jarvis E.D."/>
            <person name="Hiller M."/>
            <person name="Vernes S.C."/>
            <person name="Myers E.W."/>
            <person name="Teeling E.C."/>
        </authorList>
    </citation>
    <scope>NUCLEOTIDE SEQUENCE [LARGE SCALE GENOMIC DNA]</scope>
    <source>
        <strain evidence="2">MRouAeg1</strain>
        <tissue evidence="2">Muscle</tissue>
    </source>
</reference>
<dbReference type="Proteomes" id="UP000593571">
    <property type="component" value="Unassembled WGS sequence"/>
</dbReference>
<name>A0A7J8IN90_ROUAE</name>
<evidence type="ECO:0000313" key="2">
    <source>
        <dbReference type="EMBL" id="KAF6485352.1"/>
    </source>
</evidence>
<organism evidence="2 3">
    <name type="scientific">Rousettus aegyptiacus</name>
    <name type="common">Egyptian fruit bat</name>
    <name type="synonym">Pteropus aegyptiacus</name>
    <dbReference type="NCBI Taxonomy" id="9407"/>
    <lineage>
        <taxon>Eukaryota</taxon>
        <taxon>Metazoa</taxon>
        <taxon>Chordata</taxon>
        <taxon>Craniata</taxon>
        <taxon>Vertebrata</taxon>
        <taxon>Euteleostomi</taxon>
        <taxon>Mammalia</taxon>
        <taxon>Eutheria</taxon>
        <taxon>Laurasiatheria</taxon>
        <taxon>Chiroptera</taxon>
        <taxon>Yinpterochiroptera</taxon>
        <taxon>Pteropodoidea</taxon>
        <taxon>Pteropodidae</taxon>
        <taxon>Rousettinae</taxon>
        <taxon>Rousettus</taxon>
    </lineage>
</organism>
<protein>
    <submittedName>
        <fullName evidence="2">Uncharacterized protein</fullName>
    </submittedName>
</protein>
<feature type="region of interest" description="Disordered" evidence="1">
    <location>
        <begin position="63"/>
        <end position="89"/>
    </location>
</feature>
<comment type="caution">
    <text evidence="2">The sequence shown here is derived from an EMBL/GenBank/DDBJ whole genome shotgun (WGS) entry which is preliminary data.</text>
</comment>
<evidence type="ECO:0000313" key="3">
    <source>
        <dbReference type="Proteomes" id="UP000593571"/>
    </source>
</evidence>
<keyword evidence="3" id="KW-1185">Reference proteome</keyword>
<dbReference type="AlphaFoldDB" id="A0A7J8IN90"/>
<sequence>MIIISSKHPSASFPARRGKVVHIWYNLGQGILGKVGLEGKDVTFHIHLAKALGDLCQAARSDSQMQFKGTKNKSTNQTAPGGDTGSPDEAIITALPMCSTERTPTPPHTQILAGKQYWSHIADEVNEPLGGTWVISGAA</sequence>
<evidence type="ECO:0000256" key="1">
    <source>
        <dbReference type="SAM" id="MobiDB-lite"/>
    </source>
</evidence>
<dbReference type="EMBL" id="JACASE010000003">
    <property type="protein sequence ID" value="KAF6485352.1"/>
    <property type="molecule type" value="Genomic_DNA"/>
</dbReference>